<dbReference type="PANTHER" id="PTHR46388">
    <property type="entry name" value="NHL REPEAT-CONTAINING PROTEIN 2"/>
    <property type="match status" value="1"/>
</dbReference>
<dbReference type="SUPFAM" id="SSF101898">
    <property type="entry name" value="NHL repeat"/>
    <property type="match status" value="1"/>
</dbReference>
<proteinExistence type="predicted"/>
<sequence length="367" mass="38004">MTATPRALICLTTLFLMVGCSKEADAAPGRPVSTYAGTGQKGYSGDGGPATAAQLNNVFGLVRGPDGAMYVCDTDNHVVRRIDKDGKASTVAGVGGKKGYSGDGGPAIKAELNEPYEVRFDTAGDLYIVERLNHTVRKVDMKSGNISTVAGTGKAGYSGDGEAATKATFSQPHSIQLDKAGNLYICDILNHRVRMVDAKTGIVTTFAGTGKKEPTVDGGKISEVSLRGPRAIDFDADGNLWLALREGNQLFKLDMKSGTIHHVAGTGKSGFTGNGGPAKAATLAGPKGVSIGPDGKVYLADTESHSIRVVDPKSGVIDVVCGTGLKGDGPDGDGLKCKLARPHGVFVDADGAVYIGDSENHRVRVVK</sequence>
<dbReference type="PANTHER" id="PTHR46388:SF2">
    <property type="entry name" value="NHL REPEAT-CONTAINING PROTEIN 2"/>
    <property type="match status" value="1"/>
</dbReference>
<evidence type="ECO:0000313" key="3">
    <source>
        <dbReference type="EMBL" id="QOV91046.1"/>
    </source>
</evidence>
<reference evidence="3 4" key="1">
    <citation type="submission" date="2020-10" db="EMBL/GenBank/DDBJ databases">
        <title>Wide distribution of Phycisphaera-like planctomycetes from WD2101 soil group in peatlands and genome analysis of the first cultivated representative.</title>
        <authorList>
            <person name="Dedysh S.N."/>
            <person name="Beletsky A.V."/>
            <person name="Ivanova A."/>
            <person name="Kulichevskaya I.S."/>
            <person name="Suzina N.E."/>
            <person name="Philippov D.A."/>
            <person name="Rakitin A.L."/>
            <person name="Mardanov A.V."/>
            <person name="Ravin N.V."/>
        </authorList>
    </citation>
    <scope>NUCLEOTIDE SEQUENCE [LARGE SCALE GENOMIC DNA]</scope>
    <source>
        <strain evidence="3 4">M1803</strain>
    </source>
</reference>
<feature type="chain" id="PRO_5034690586" description="SMP-30/Gluconolactonase/LRE-like region domain-containing protein" evidence="2">
    <location>
        <begin position="27"/>
        <end position="367"/>
    </location>
</feature>
<dbReference type="InterPro" id="IPR001258">
    <property type="entry name" value="NHL_repeat"/>
</dbReference>
<evidence type="ECO:0000256" key="2">
    <source>
        <dbReference type="SAM" id="SignalP"/>
    </source>
</evidence>
<keyword evidence="2" id="KW-0732">Signal</keyword>
<dbReference type="InterPro" id="IPR011042">
    <property type="entry name" value="6-blade_b-propeller_TolB-like"/>
</dbReference>
<dbReference type="Proteomes" id="UP000593765">
    <property type="component" value="Chromosome"/>
</dbReference>
<accession>A0A7M2WZX7</accession>
<dbReference type="Pfam" id="PF01436">
    <property type="entry name" value="NHL"/>
    <property type="match status" value="2"/>
</dbReference>
<dbReference type="RefSeq" id="WP_206294155.1">
    <property type="nucleotide sequence ID" value="NZ_CP063458.1"/>
</dbReference>
<gene>
    <name evidence="3" type="ORF">IPV69_06710</name>
</gene>
<feature type="signal peptide" evidence="2">
    <location>
        <begin position="1"/>
        <end position="26"/>
    </location>
</feature>
<dbReference type="Gene3D" id="2.120.10.30">
    <property type="entry name" value="TolB, C-terminal domain"/>
    <property type="match status" value="3"/>
</dbReference>
<evidence type="ECO:0000256" key="1">
    <source>
        <dbReference type="ARBA" id="ARBA00022737"/>
    </source>
</evidence>
<name>A0A7M2WZX7_9BACT</name>
<keyword evidence="1" id="KW-0677">Repeat</keyword>
<protein>
    <recommendedName>
        <fullName evidence="5">SMP-30/Gluconolactonase/LRE-like region domain-containing protein</fullName>
    </recommendedName>
</protein>
<dbReference type="PROSITE" id="PS51257">
    <property type="entry name" value="PROKAR_LIPOPROTEIN"/>
    <property type="match status" value="1"/>
</dbReference>
<dbReference type="EMBL" id="CP063458">
    <property type="protein sequence ID" value="QOV91046.1"/>
    <property type="molecule type" value="Genomic_DNA"/>
</dbReference>
<keyword evidence="4" id="KW-1185">Reference proteome</keyword>
<organism evidence="3 4">
    <name type="scientific">Humisphaera borealis</name>
    <dbReference type="NCBI Taxonomy" id="2807512"/>
    <lineage>
        <taxon>Bacteria</taxon>
        <taxon>Pseudomonadati</taxon>
        <taxon>Planctomycetota</taxon>
        <taxon>Phycisphaerae</taxon>
        <taxon>Tepidisphaerales</taxon>
        <taxon>Tepidisphaeraceae</taxon>
        <taxon>Humisphaera</taxon>
    </lineage>
</organism>
<dbReference type="AlphaFoldDB" id="A0A7M2WZX7"/>
<evidence type="ECO:0008006" key="5">
    <source>
        <dbReference type="Google" id="ProtNLM"/>
    </source>
</evidence>
<evidence type="ECO:0000313" key="4">
    <source>
        <dbReference type="Proteomes" id="UP000593765"/>
    </source>
</evidence>
<dbReference type="KEGG" id="hbs:IPV69_06710"/>